<evidence type="ECO:0000313" key="3">
    <source>
        <dbReference type="Proteomes" id="UP000076532"/>
    </source>
</evidence>
<gene>
    <name evidence="2" type="ORF">FIBSPDRAFT_898048</name>
</gene>
<protein>
    <submittedName>
        <fullName evidence="2">Uncharacterized protein</fullName>
    </submittedName>
</protein>
<dbReference type="Proteomes" id="UP000076532">
    <property type="component" value="Unassembled WGS sequence"/>
</dbReference>
<name>A0A166BIF7_9AGAM</name>
<feature type="compositionally biased region" description="Low complexity" evidence="1">
    <location>
        <begin position="97"/>
        <end position="118"/>
    </location>
</feature>
<sequence length="225" mass="24849">MSKLRHPIQCRVHHRNTGREGWEARSSPSVRGPSDAPAVLIHARASRRPSTLTFPASRRRDFPRSHCCPQKRRVPPPSFPHTRAYLSRWYAAPPAPATTSRVGASSASAASTPHSARAPTHRHTGQQFFHPFKGFDHHVYLVSRAESLYEQAHSHSLMGSSAGSRPSTDDGDSYVSVSPHAFDGGVKLEDDAVIVPSQSWSTKAWVKEQEEKGLVPKDWEGRHAG</sequence>
<reference evidence="2 3" key="1">
    <citation type="journal article" date="2016" name="Mol. Biol. Evol.">
        <title>Comparative Genomics of Early-Diverging Mushroom-Forming Fungi Provides Insights into the Origins of Lignocellulose Decay Capabilities.</title>
        <authorList>
            <person name="Nagy L.G."/>
            <person name="Riley R."/>
            <person name="Tritt A."/>
            <person name="Adam C."/>
            <person name="Daum C."/>
            <person name="Floudas D."/>
            <person name="Sun H."/>
            <person name="Yadav J.S."/>
            <person name="Pangilinan J."/>
            <person name="Larsson K.H."/>
            <person name="Matsuura K."/>
            <person name="Barry K."/>
            <person name="Labutti K."/>
            <person name="Kuo R."/>
            <person name="Ohm R.A."/>
            <person name="Bhattacharya S.S."/>
            <person name="Shirouzu T."/>
            <person name="Yoshinaga Y."/>
            <person name="Martin F.M."/>
            <person name="Grigoriev I.V."/>
            <person name="Hibbett D.S."/>
        </authorList>
    </citation>
    <scope>NUCLEOTIDE SEQUENCE [LARGE SCALE GENOMIC DNA]</scope>
    <source>
        <strain evidence="2 3">CBS 109695</strain>
    </source>
</reference>
<organism evidence="2 3">
    <name type="scientific">Athelia psychrophila</name>
    <dbReference type="NCBI Taxonomy" id="1759441"/>
    <lineage>
        <taxon>Eukaryota</taxon>
        <taxon>Fungi</taxon>
        <taxon>Dikarya</taxon>
        <taxon>Basidiomycota</taxon>
        <taxon>Agaricomycotina</taxon>
        <taxon>Agaricomycetes</taxon>
        <taxon>Agaricomycetidae</taxon>
        <taxon>Atheliales</taxon>
        <taxon>Atheliaceae</taxon>
        <taxon>Athelia</taxon>
    </lineage>
</organism>
<proteinExistence type="predicted"/>
<keyword evidence="3" id="KW-1185">Reference proteome</keyword>
<evidence type="ECO:0000256" key="1">
    <source>
        <dbReference type="SAM" id="MobiDB-lite"/>
    </source>
</evidence>
<feature type="region of interest" description="Disordered" evidence="1">
    <location>
        <begin position="13"/>
        <end position="79"/>
    </location>
</feature>
<dbReference type="AlphaFoldDB" id="A0A166BIF7"/>
<feature type="region of interest" description="Disordered" evidence="1">
    <location>
        <begin position="205"/>
        <end position="225"/>
    </location>
</feature>
<evidence type="ECO:0000313" key="2">
    <source>
        <dbReference type="EMBL" id="KZP12675.1"/>
    </source>
</evidence>
<accession>A0A166BIF7</accession>
<dbReference type="EMBL" id="KV417644">
    <property type="protein sequence ID" value="KZP12675.1"/>
    <property type="molecule type" value="Genomic_DNA"/>
</dbReference>
<feature type="region of interest" description="Disordered" evidence="1">
    <location>
        <begin position="96"/>
        <end position="123"/>
    </location>
</feature>